<organism evidence="3 4">
    <name type="scientific">Ajellomyces dermatitidis (strain ER-3 / ATCC MYA-2586)</name>
    <name type="common">Blastomyces dermatitidis</name>
    <dbReference type="NCBI Taxonomy" id="559297"/>
    <lineage>
        <taxon>Eukaryota</taxon>
        <taxon>Fungi</taxon>
        <taxon>Dikarya</taxon>
        <taxon>Ascomycota</taxon>
        <taxon>Pezizomycotina</taxon>
        <taxon>Eurotiomycetes</taxon>
        <taxon>Eurotiomycetidae</taxon>
        <taxon>Onygenales</taxon>
        <taxon>Ajellomycetaceae</taxon>
        <taxon>Blastomyces</taxon>
    </lineage>
</organism>
<dbReference type="InterPro" id="IPR023398">
    <property type="entry name" value="TIF_eIF4e-like"/>
</dbReference>
<dbReference type="EMBL" id="EQ999975">
    <property type="protein sequence ID" value="EEQ88466.2"/>
    <property type="molecule type" value="Genomic_DNA"/>
</dbReference>
<dbReference type="GeneID" id="69025867"/>
<evidence type="ECO:0000313" key="3">
    <source>
        <dbReference type="EMBL" id="EEQ88466.2"/>
    </source>
</evidence>
<gene>
    <name evidence="3" type="ORF">BDCG_03586</name>
</gene>
<sequence length="344" mass="38832">MDICDTFPMRPLPQRDVEILPKATTEGYISDESSFYGDENQIATLEEQVSNFSVHHYWKSIHPKSLATIAAQQRNPDTNMDVDMMDIDIDTKEELEGTGNEPSINYHNQTPTPSSPHRSKTETIPQFLARLPPRTTTASSVGPWIYIKNPAICNPVPYSNEDISNFKDRGAELLQAFNDKREALRAEFHDRPQYLLEQRISMQRRILDAEILEAARANKIISGKWMLFPSVRRVDMVWGIVAESTARGQLGIGAKVATECGGSRSGDANRPRLICVYTADFDDKADIMRVLMSMKQLGLFRSGQGWAPIYYKCDAYTYLGIMNSNPFGLKQSMHSSTEILANNR</sequence>
<dbReference type="Pfam" id="PF08939">
    <property type="entry name" value="Bles03"/>
    <property type="match status" value="1"/>
</dbReference>
<evidence type="ECO:0008006" key="5">
    <source>
        <dbReference type="Google" id="ProtNLM"/>
    </source>
</evidence>
<dbReference type="SUPFAM" id="SSF55418">
    <property type="entry name" value="eIF4e-like"/>
    <property type="match status" value="1"/>
</dbReference>
<dbReference type="Proteomes" id="UP000002039">
    <property type="component" value="Unassembled WGS sequence"/>
</dbReference>
<evidence type="ECO:0000313" key="4">
    <source>
        <dbReference type="Proteomes" id="UP000002039"/>
    </source>
</evidence>
<accession>A0ABP2EWN6</accession>
<proteinExistence type="inferred from homology"/>
<comment type="similarity">
    <text evidence="1">Belongs to the UPF0696 family.</text>
</comment>
<protein>
    <recommendedName>
        <fullName evidence="5">DUF1917-domain-containing protein</fullName>
    </recommendedName>
</protein>
<keyword evidence="4" id="KW-1185">Reference proteome</keyword>
<dbReference type="PANTHER" id="PTHR31977:SF1">
    <property type="entry name" value="UPF0696 PROTEIN C11ORF68"/>
    <property type="match status" value="1"/>
</dbReference>
<feature type="region of interest" description="Disordered" evidence="2">
    <location>
        <begin position="95"/>
        <end position="121"/>
    </location>
</feature>
<feature type="compositionally biased region" description="Polar residues" evidence="2">
    <location>
        <begin position="100"/>
        <end position="116"/>
    </location>
</feature>
<name>A0ABP2EWN6_AJEDR</name>
<dbReference type="RefSeq" id="XP_045275594.1">
    <property type="nucleotide sequence ID" value="XM_045419221.1"/>
</dbReference>
<dbReference type="InterPro" id="IPR015034">
    <property type="entry name" value="Bles03"/>
</dbReference>
<dbReference type="Gene3D" id="3.30.760.10">
    <property type="entry name" value="RNA Cap, Translation Initiation Factor Eif4e"/>
    <property type="match status" value="1"/>
</dbReference>
<evidence type="ECO:0000256" key="1">
    <source>
        <dbReference type="ARBA" id="ARBA00010568"/>
    </source>
</evidence>
<evidence type="ECO:0000256" key="2">
    <source>
        <dbReference type="SAM" id="MobiDB-lite"/>
    </source>
</evidence>
<dbReference type="PANTHER" id="PTHR31977">
    <property type="entry name" value="UPF0696 PROTEIN C11ORF68"/>
    <property type="match status" value="1"/>
</dbReference>
<reference evidence="4" key="1">
    <citation type="journal article" date="2015" name="PLoS Genet.">
        <title>The dynamic genome and transcriptome of the human fungal pathogen Blastomyces and close relative Emmonsia.</title>
        <authorList>
            <person name="Munoz J.F."/>
            <person name="Gauthier G.M."/>
            <person name="Desjardins C.A."/>
            <person name="Gallo J.E."/>
            <person name="Holder J."/>
            <person name="Sullivan T.D."/>
            <person name="Marty A.J."/>
            <person name="Carmen J.C."/>
            <person name="Chen Z."/>
            <person name="Ding L."/>
            <person name="Gujja S."/>
            <person name="Magrini V."/>
            <person name="Misas E."/>
            <person name="Mitreva M."/>
            <person name="Priest M."/>
            <person name="Saif S."/>
            <person name="Whiston E.A."/>
            <person name="Young S."/>
            <person name="Zeng Q."/>
            <person name="Goldman W.E."/>
            <person name="Mardis E.R."/>
            <person name="Taylor J.W."/>
            <person name="McEwen J.G."/>
            <person name="Clay O.K."/>
            <person name="Klein B.S."/>
            <person name="Cuomo C.A."/>
        </authorList>
    </citation>
    <scope>NUCLEOTIDE SEQUENCE [LARGE SCALE GENOMIC DNA]</scope>
    <source>
        <strain evidence="4">ER-3 / ATCC MYA-2586</strain>
    </source>
</reference>